<dbReference type="GO" id="GO:0008237">
    <property type="term" value="F:metallopeptidase activity"/>
    <property type="evidence" value="ECO:0007669"/>
    <property type="project" value="UniProtKB-KW"/>
</dbReference>
<dbReference type="InterPro" id="IPR001261">
    <property type="entry name" value="ArgE/DapE_CS"/>
</dbReference>
<proteinExistence type="inferred from homology"/>
<dbReference type="PROSITE" id="PS00758">
    <property type="entry name" value="ARGE_DAPE_CPG2_1"/>
    <property type="match status" value="1"/>
</dbReference>
<dbReference type="NCBIfam" id="NF003976">
    <property type="entry name" value="PRK05469.1"/>
    <property type="match status" value="1"/>
</dbReference>
<feature type="binding site" evidence="11">
    <location>
        <position position="139"/>
    </location>
    <ligand>
        <name>Zn(2+)</name>
        <dbReference type="ChEBI" id="CHEBI:29105"/>
        <label>1</label>
    </ligand>
</feature>
<dbReference type="InterPro" id="IPR036264">
    <property type="entry name" value="Bact_exopeptidase_dim_dom"/>
</dbReference>
<evidence type="ECO:0000256" key="2">
    <source>
        <dbReference type="ARBA" id="ARBA00009692"/>
    </source>
</evidence>
<accession>A0ABD5FLK8</accession>
<dbReference type="EC" id="3.4.11.4" evidence="9"/>
<dbReference type="PANTHER" id="PTHR42994">
    <property type="entry name" value="PEPTIDASE T"/>
    <property type="match status" value="1"/>
</dbReference>
<feature type="active site" evidence="10">
    <location>
        <position position="79"/>
    </location>
</feature>
<comment type="catalytic activity">
    <reaction evidence="1">
        <text>Release of the N-terminal residue from a tripeptide.</text>
        <dbReference type="EC" id="3.4.11.4"/>
    </reaction>
</comment>
<dbReference type="InterPro" id="IPR010161">
    <property type="entry name" value="Peptidase_M20B"/>
</dbReference>
<dbReference type="Gene3D" id="3.40.630.10">
    <property type="entry name" value="Zn peptidases"/>
    <property type="match status" value="1"/>
</dbReference>
<feature type="binding site" evidence="11">
    <location>
        <position position="77"/>
    </location>
    <ligand>
        <name>Zn(2+)</name>
        <dbReference type="ChEBI" id="CHEBI:29105"/>
        <label>1</label>
    </ligand>
</feature>
<dbReference type="GO" id="GO:0045148">
    <property type="term" value="F:tripeptide aminopeptidase activity"/>
    <property type="evidence" value="ECO:0007669"/>
    <property type="project" value="UniProtKB-UniRule"/>
</dbReference>
<gene>
    <name evidence="13" type="primary">pepT</name>
    <name evidence="13" type="ORF">P7I34_10030</name>
</gene>
<keyword evidence="5 11" id="KW-0479">Metal-binding</keyword>
<name>A0ABD5FLK8_ENTCA</name>
<protein>
    <recommendedName>
        <fullName evidence="9">Peptidase T</fullName>
        <ecNumber evidence="9">3.4.11.4</ecNumber>
    </recommendedName>
</protein>
<keyword evidence="6 13" id="KW-0378">Hydrolase</keyword>
<evidence type="ECO:0000256" key="3">
    <source>
        <dbReference type="ARBA" id="ARBA00022438"/>
    </source>
</evidence>
<dbReference type="PIRSF" id="PIRSF037215">
    <property type="entry name" value="Peptidase_M20B"/>
    <property type="match status" value="1"/>
</dbReference>
<dbReference type="InterPro" id="IPR011650">
    <property type="entry name" value="Peptidase_M20_dimer"/>
</dbReference>
<organism evidence="13 14">
    <name type="scientific">Enterococcus casseliflavus</name>
    <name type="common">Enterococcus flavescens</name>
    <dbReference type="NCBI Taxonomy" id="37734"/>
    <lineage>
        <taxon>Bacteria</taxon>
        <taxon>Bacillati</taxon>
        <taxon>Bacillota</taxon>
        <taxon>Bacilli</taxon>
        <taxon>Lactobacillales</taxon>
        <taxon>Enterococcaceae</taxon>
        <taxon>Enterococcus</taxon>
    </lineage>
</organism>
<dbReference type="Gene3D" id="3.30.70.360">
    <property type="match status" value="1"/>
</dbReference>
<evidence type="ECO:0000256" key="11">
    <source>
        <dbReference type="PIRSR" id="PIRSR037215-2"/>
    </source>
</evidence>
<keyword evidence="7 11" id="KW-0862">Zinc</keyword>
<keyword evidence="3 13" id="KW-0031">Aminopeptidase</keyword>
<reference evidence="13 14" key="1">
    <citation type="submission" date="2023-03" db="EMBL/GenBank/DDBJ databases">
        <authorList>
            <person name="Shen W."/>
            <person name="Cai J."/>
        </authorList>
    </citation>
    <scope>NUCLEOTIDE SEQUENCE [LARGE SCALE GENOMIC DNA]</scope>
    <source>
        <strain evidence="13 14">B516</strain>
    </source>
</reference>
<feature type="binding site" evidence="11">
    <location>
        <position position="378"/>
    </location>
    <ligand>
        <name>Zn(2+)</name>
        <dbReference type="ChEBI" id="CHEBI:29105"/>
        <label>2</label>
    </ligand>
</feature>
<evidence type="ECO:0000313" key="13">
    <source>
        <dbReference type="EMBL" id="MDT2983001.1"/>
    </source>
</evidence>
<feature type="domain" description="Peptidase M20 dimerisation" evidence="12">
    <location>
        <begin position="205"/>
        <end position="302"/>
    </location>
</feature>
<evidence type="ECO:0000256" key="4">
    <source>
        <dbReference type="ARBA" id="ARBA00022670"/>
    </source>
</evidence>
<feature type="binding site" evidence="11">
    <location>
        <position position="139"/>
    </location>
    <ligand>
        <name>Zn(2+)</name>
        <dbReference type="ChEBI" id="CHEBI:29105"/>
        <label>2</label>
    </ligand>
</feature>
<dbReference type="InterPro" id="IPR002933">
    <property type="entry name" value="Peptidase_M20"/>
</dbReference>
<dbReference type="NCBIfam" id="NF009920">
    <property type="entry name" value="PRK13381.1"/>
    <property type="match status" value="1"/>
</dbReference>
<evidence type="ECO:0000256" key="6">
    <source>
        <dbReference type="ARBA" id="ARBA00022801"/>
    </source>
</evidence>
<evidence type="ECO:0000256" key="10">
    <source>
        <dbReference type="PIRSR" id="PIRSR037215-1"/>
    </source>
</evidence>
<feature type="binding site" evidence="11">
    <location>
        <position position="174"/>
    </location>
    <ligand>
        <name>Zn(2+)</name>
        <dbReference type="ChEBI" id="CHEBI:29105"/>
        <label>2</label>
    </ligand>
</feature>
<evidence type="ECO:0000256" key="9">
    <source>
        <dbReference type="NCBIfam" id="TIGR01882"/>
    </source>
</evidence>
<dbReference type="AlphaFoldDB" id="A0ABD5FLK8"/>
<comment type="caution">
    <text evidence="13">The sequence shown here is derived from an EMBL/GenBank/DDBJ whole genome shotgun (WGS) entry which is preliminary data.</text>
</comment>
<comment type="similarity">
    <text evidence="2">Belongs to the peptidase M20B family.</text>
</comment>
<dbReference type="SUPFAM" id="SSF55031">
    <property type="entry name" value="Bacterial exopeptidase dimerisation domain"/>
    <property type="match status" value="1"/>
</dbReference>
<dbReference type="PROSITE" id="PS00759">
    <property type="entry name" value="ARGE_DAPE_CPG2_2"/>
    <property type="match status" value="1"/>
</dbReference>
<feature type="binding site" evidence="11">
    <location>
        <position position="196"/>
    </location>
    <ligand>
        <name>Zn(2+)</name>
        <dbReference type="ChEBI" id="CHEBI:29105"/>
        <label>1</label>
    </ligand>
</feature>
<dbReference type="PANTHER" id="PTHR42994:SF1">
    <property type="entry name" value="PEPTIDASE T"/>
    <property type="match status" value="1"/>
</dbReference>
<keyword evidence="4" id="KW-0645">Protease</keyword>
<dbReference type="SUPFAM" id="SSF53187">
    <property type="entry name" value="Zn-dependent exopeptidases"/>
    <property type="match status" value="1"/>
</dbReference>
<evidence type="ECO:0000256" key="7">
    <source>
        <dbReference type="ARBA" id="ARBA00022833"/>
    </source>
</evidence>
<evidence type="ECO:0000256" key="8">
    <source>
        <dbReference type="ARBA" id="ARBA00023049"/>
    </source>
</evidence>
<evidence type="ECO:0000259" key="12">
    <source>
        <dbReference type="Pfam" id="PF07687"/>
    </source>
</evidence>
<dbReference type="CDD" id="cd03892">
    <property type="entry name" value="M20_peptT"/>
    <property type="match status" value="1"/>
</dbReference>
<keyword evidence="8" id="KW-0482">Metalloprotease</keyword>
<dbReference type="Proteomes" id="UP001253851">
    <property type="component" value="Unassembled WGS sequence"/>
</dbReference>
<sequence length="420" mass="46564">MKAILKDFLTYAKMNTRSDATSQTIPTTQGQVELALLLKDQLIEMGLADVAYYEKNSFVIGRLPGNPEKTAIGFIAHVDTADFEAENIQPQIHENYDGKDVCLNKEKAIYMTTAEFPNLKDYVGETLITTDGTTLLGADDKAGIAEIIDALRILQTMDAHKRGDVWVAFGPDEEIGTGADRFDAADFPVAFAYTMDSGRVGHMEYETFNAARIDITIDGTSVHPGTAYGRLVNALKIAHQIDDALPAEEVPERTRGYEGFYLLHNLTGHIGRAEVSYIIRDHDHTLFEQRKANIVGIIDELNTAYGQERITYTLYDQYYNMGDLIKKDPRSIEAARAGMQAIGVTPIEAPFRGGTDGSKITYKGIPTPNLFVGGENFHGQYEFITVEAMEKARDLIVAIVEHVGQEGHHCFLRELSDTLD</sequence>
<comment type="cofactor">
    <cofactor evidence="11">
        <name>Zn(2+)</name>
        <dbReference type="ChEBI" id="CHEBI:29105"/>
    </cofactor>
    <text evidence="11">Binds 2 Zn(2+) ions per subunit.</text>
</comment>
<dbReference type="RefSeq" id="WP_311957402.1">
    <property type="nucleotide sequence ID" value="NZ_JARQDZ010000004.1"/>
</dbReference>
<evidence type="ECO:0000256" key="1">
    <source>
        <dbReference type="ARBA" id="ARBA00000870"/>
    </source>
</evidence>
<feature type="active site" description="Proton acceptor" evidence="10">
    <location>
        <position position="173"/>
    </location>
</feature>
<dbReference type="EMBL" id="JARQDZ010000004">
    <property type="protein sequence ID" value="MDT2983001.1"/>
    <property type="molecule type" value="Genomic_DNA"/>
</dbReference>
<dbReference type="NCBIfam" id="TIGR01882">
    <property type="entry name" value="peptidase-T"/>
    <property type="match status" value="1"/>
</dbReference>
<dbReference type="Pfam" id="PF01546">
    <property type="entry name" value="Peptidase_M20"/>
    <property type="match status" value="1"/>
</dbReference>
<dbReference type="GO" id="GO:0006508">
    <property type="term" value="P:proteolysis"/>
    <property type="evidence" value="ECO:0007669"/>
    <property type="project" value="UniProtKB-UniRule"/>
</dbReference>
<evidence type="ECO:0000256" key="5">
    <source>
        <dbReference type="ARBA" id="ARBA00022723"/>
    </source>
</evidence>
<dbReference type="Pfam" id="PF07687">
    <property type="entry name" value="M20_dimer"/>
    <property type="match status" value="1"/>
</dbReference>
<dbReference type="GO" id="GO:0046872">
    <property type="term" value="F:metal ion binding"/>
    <property type="evidence" value="ECO:0007669"/>
    <property type="project" value="UniProtKB-KW"/>
</dbReference>
<evidence type="ECO:0000313" key="14">
    <source>
        <dbReference type="Proteomes" id="UP001253851"/>
    </source>
</evidence>